<gene>
    <name evidence="1" type="ORF">FNK824_LOCUS20954</name>
</gene>
<accession>A0A819HSM1</accession>
<sequence>MVTIRTTIDTFALWRIIIYLVRNLPHPLNSEEVDRVDAEWHVYEMAEISEDWIKGSSTSSNNIIEYVPIEKYWYKVMPTVTTTSAPQHVVLTKLAKYLLSLSHGNSDIKRGFSQNNYLVQTTSVLLSNVQDAHSRYVKDNEEQQKLMKNIDIINGK</sequence>
<evidence type="ECO:0000313" key="2">
    <source>
        <dbReference type="Proteomes" id="UP000663874"/>
    </source>
</evidence>
<proteinExistence type="predicted"/>
<organism evidence="1 2">
    <name type="scientific">Rotaria sordida</name>
    <dbReference type="NCBI Taxonomy" id="392033"/>
    <lineage>
        <taxon>Eukaryota</taxon>
        <taxon>Metazoa</taxon>
        <taxon>Spiralia</taxon>
        <taxon>Gnathifera</taxon>
        <taxon>Rotifera</taxon>
        <taxon>Eurotatoria</taxon>
        <taxon>Bdelloidea</taxon>
        <taxon>Philodinida</taxon>
        <taxon>Philodinidae</taxon>
        <taxon>Rotaria</taxon>
    </lineage>
</organism>
<dbReference type="EMBL" id="CAJOBE010003943">
    <property type="protein sequence ID" value="CAF3908308.1"/>
    <property type="molecule type" value="Genomic_DNA"/>
</dbReference>
<dbReference type="AlphaFoldDB" id="A0A819HSM1"/>
<protein>
    <recommendedName>
        <fullName evidence="3">HAT C-terminal dimerisation domain-containing protein</fullName>
    </recommendedName>
</protein>
<dbReference type="Proteomes" id="UP000663874">
    <property type="component" value="Unassembled WGS sequence"/>
</dbReference>
<reference evidence="1" key="1">
    <citation type="submission" date="2021-02" db="EMBL/GenBank/DDBJ databases">
        <authorList>
            <person name="Nowell W R."/>
        </authorList>
    </citation>
    <scope>NUCLEOTIDE SEQUENCE</scope>
</reference>
<evidence type="ECO:0000313" key="1">
    <source>
        <dbReference type="EMBL" id="CAF3908308.1"/>
    </source>
</evidence>
<comment type="caution">
    <text evidence="1">The sequence shown here is derived from an EMBL/GenBank/DDBJ whole genome shotgun (WGS) entry which is preliminary data.</text>
</comment>
<name>A0A819HSM1_9BILA</name>
<evidence type="ECO:0008006" key="3">
    <source>
        <dbReference type="Google" id="ProtNLM"/>
    </source>
</evidence>